<reference evidence="2" key="1">
    <citation type="submission" date="2022-07" db="EMBL/GenBank/DDBJ databases">
        <authorList>
            <person name="Macas J."/>
            <person name="Novak P."/>
            <person name="Neumann P."/>
        </authorList>
    </citation>
    <scope>NUCLEOTIDE SEQUENCE</scope>
</reference>
<keyword evidence="3" id="KW-1185">Reference proteome</keyword>
<keyword evidence="1" id="KW-1133">Transmembrane helix</keyword>
<protein>
    <submittedName>
        <fullName evidence="2">Uncharacterized protein</fullName>
    </submittedName>
</protein>
<dbReference type="Proteomes" id="UP001152484">
    <property type="component" value="Unassembled WGS sequence"/>
</dbReference>
<keyword evidence="1" id="KW-0812">Transmembrane</keyword>
<name>A0A9P0ZP26_CUSEU</name>
<proteinExistence type="predicted"/>
<dbReference type="EMBL" id="CAMAPE010000048">
    <property type="protein sequence ID" value="CAH9105749.1"/>
    <property type="molecule type" value="Genomic_DNA"/>
</dbReference>
<dbReference type="AlphaFoldDB" id="A0A9P0ZP26"/>
<evidence type="ECO:0000256" key="1">
    <source>
        <dbReference type="SAM" id="Phobius"/>
    </source>
</evidence>
<accession>A0A9P0ZP26</accession>
<evidence type="ECO:0000313" key="2">
    <source>
        <dbReference type="EMBL" id="CAH9105749.1"/>
    </source>
</evidence>
<evidence type="ECO:0000313" key="3">
    <source>
        <dbReference type="Proteomes" id="UP001152484"/>
    </source>
</evidence>
<gene>
    <name evidence="2" type="ORF">CEURO_LOCUS17040</name>
</gene>
<feature type="transmembrane region" description="Helical" evidence="1">
    <location>
        <begin position="105"/>
        <end position="128"/>
    </location>
</feature>
<comment type="caution">
    <text evidence="2">The sequence shown here is derived from an EMBL/GenBank/DDBJ whole genome shotgun (WGS) entry which is preliminary data.</text>
</comment>
<organism evidence="2 3">
    <name type="scientific">Cuscuta europaea</name>
    <name type="common">European dodder</name>
    <dbReference type="NCBI Taxonomy" id="41803"/>
    <lineage>
        <taxon>Eukaryota</taxon>
        <taxon>Viridiplantae</taxon>
        <taxon>Streptophyta</taxon>
        <taxon>Embryophyta</taxon>
        <taxon>Tracheophyta</taxon>
        <taxon>Spermatophyta</taxon>
        <taxon>Magnoliopsida</taxon>
        <taxon>eudicotyledons</taxon>
        <taxon>Gunneridae</taxon>
        <taxon>Pentapetalae</taxon>
        <taxon>asterids</taxon>
        <taxon>lamiids</taxon>
        <taxon>Solanales</taxon>
        <taxon>Convolvulaceae</taxon>
        <taxon>Cuscuteae</taxon>
        <taxon>Cuscuta</taxon>
        <taxon>Cuscuta subgen. Cuscuta</taxon>
    </lineage>
</organism>
<keyword evidence="1" id="KW-0472">Membrane</keyword>
<sequence>MLSVEEVINWLKRKNDQLIEQCKQLQSESERGLSHLVDDMGTGRLLDECSSYMFPTRQEEKEILHMKVKKLKVNKKDIRKKLFMVEAELENMKNTHVSKAEFERVIVKLVIVGFVLVCVSVSIALIVVRKNVR</sequence>